<evidence type="ECO:0000313" key="9">
    <source>
        <dbReference type="Proteomes" id="UP001203852"/>
    </source>
</evidence>
<dbReference type="Gene3D" id="1.20.1250.20">
    <property type="entry name" value="MFS general substrate transporter like domains"/>
    <property type="match status" value="2"/>
</dbReference>
<feature type="transmembrane region" description="Helical" evidence="6">
    <location>
        <begin position="309"/>
        <end position="330"/>
    </location>
</feature>
<protein>
    <submittedName>
        <fullName evidence="8">Allantoate permease</fullName>
    </submittedName>
</protein>
<dbReference type="GO" id="GO:0016020">
    <property type="term" value="C:membrane"/>
    <property type="evidence" value="ECO:0007669"/>
    <property type="project" value="UniProtKB-SubCell"/>
</dbReference>
<keyword evidence="9" id="KW-1185">Reference proteome</keyword>
<feature type="transmembrane region" description="Helical" evidence="6">
    <location>
        <begin position="342"/>
        <end position="362"/>
    </location>
</feature>
<organism evidence="8 9">
    <name type="scientific">Exophiala viscosa</name>
    <dbReference type="NCBI Taxonomy" id="2486360"/>
    <lineage>
        <taxon>Eukaryota</taxon>
        <taxon>Fungi</taxon>
        <taxon>Dikarya</taxon>
        <taxon>Ascomycota</taxon>
        <taxon>Pezizomycotina</taxon>
        <taxon>Eurotiomycetes</taxon>
        <taxon>Chaetothyriomycetidae</taxon>
        <taxon>Chaetothyriales</taxon>
        <taxon>Herpotrichiellaceae</taxon>
        <taxon>Exophiala</taxon>
    </lineage>
</organism>
<feature type="transmembrane region" description="Helical" evidence="6">
    <location>
        <begin position="24"/>
        <end position="43"/>
    </location>
</feature>
<dbReference type="Proteomes" id="UP001203852">
    <property type="component" value="Unassembled WGS sequence"/>
</dbReference>
<sequence>MDKSIMAQSVVYGLRQNLSLVGQQYSWCSSIFFFGYLAVQPLTGFLMNRIPLGRFVAITSLGWAIVVLCTAGAYNFSGLMAARFFLGMAEGCISPAYVLITGMWYKKDEIPRRTTIWFAANGLAVILQALISYGIGHIVGTGVATWKWFFIIFGLASLVLSAVLFYFMPNSPLDAKFLNEEEKMVAVERLRDNRTGVGNREFKRHQLIEALKEPLVYYNFFFAILVVVPNSGVSFFGALIIEGFGYDAFVSSLLLMPYGAVMCIGLPLAGYITSKYPNTRCINQFATAFPAIIGSALVFYLRADNQAGRLAGFYLTAFSNATLPLQFASMNSNTAGHTKRSITNAIMFLGYATGFIIGPQFFLTSEAPVYQTGFRTMLITFTLLTAAPVGMYAYLTWQNSKRDAAVMHSGGENVYTENEEFLDLTDREQIHFRYAK</sequence>
<feature type="domain" description="Major facilitator superfamily (MFS) profile" evidence="7">
    <location>
        <begin position="1"/>
        <end position="402"/>
    </location>
</feature>
<accession>A0AAN6IH92</accession>
<reference evidence="8" key="1">
    <citation type="journal article" date="2022" name="bioRxiv">
        <title>Deciphering the potential niche of two novel black yeast fungi from a biological soil crust based on their genomes, phenotypes, and melanin regulation.</title>
        <authorList>
            <consortium name="DOE Joint Genome Institute"/>
            <person name="Carr E.C."/>
            <person name="Barton Q."/>
            <person name="Grambo S."/>
            <person name="Sullivan M."/>
            <person name="Renfro C.M."/>
            <person name="Kuo A."/>
            <person name="Pangilinan J."/>
            <person name="Lipzen A."/>
            <person name="Keymanesh K."/>
            <person name="Savage E."/>
            <person name="Barry K."/>
            <person name="Grigoriev I.V."/>
            <person name="Riekhof W.R."/>
            <person name="Harris S.S."/>
        </authorList>
    </citation>
    <scope>NUCLEOTIDE SEQUENCE</scope>
    <source>
        <strain evidence="8">JF 03-4F</strain>
    </source>
</reference>
<dbReference type="InterPro" id="IPR036259">
    <property type="entry name" value="MFS_trans_sf"/>
</dbReference>
<dbReference type="PANTHER" id="PTHR43791:SF97">
    <property type="entry name" value="ALLANTOATE TRANSPORTER, PUTATIVE (AFU_ORTHOLOGUE AFUA_1G14700)-RELATED"/>
    <property type="match status" value="1"/>
</dbReference>
<comment type="subcellular location">
    <subcellularLocation>
        <location evidence="1">Membrane</location>
        <topology evidence="1">Multi-pass membrane protein</topology>
    </subcellularLocation>
</comment>
<feature type="transmembrane region" description="Helical" evidence="6">
    <location>
        <begin position="148"/>
        <end position="168"/>
    </location>
</feature>
<gene>
    <name evidence="8" type="ORF">EDD36DRAFT_449639</name>
</gene>
<keyword evidence="2" id="KW-0813">Transport</keyword>
<evidence type="ECO:0000256" key="4">
    <source>
        <dbReference type="ARBA" id="ARBA00022989"/>
    </source>
</evidence>
<evidence type="ECO:0000256" key="6">
    <source>
        <dbReference type="SAM" id="Phobius"/>
    </source>
</evidence>
<evidence type="ECO:0000256" key="2">
    <source>
        <dbReference type="ARBA" id="ARBA00022448"/>
    </source>
</evidence>
<dbReference type="InterPro" id="IPR011701">
    <property type="entry name" value="MFS"/>
</dbReference>
<dbReference type="AlphaFoldDB" id="A0AAN6IH92"/>
<comment type="caution">
    <text evidence="8">The sequence shown here is derived from an EMBL/GenBank/DDBJ whole genome shotgun (WGS) entry which is preliminary data.</text>
</comment>
<dbReference type="GO" id="GO:0022857">
    <property type="term" value="F:transmembrane transporter activity"/>
    <property type="evidence" value="ECO:0007669"/>
    <property type="project" value="InterPro"/>
</dbReference>
<dbReference type="EMBL" id="MU404350">
    <property type="protein sequence ID" value="KAI1617393.1"/>
    <property type="molecule type" value="Genomic_DNA"/>
</dbReference>
<evidence type="ECO:0000256" key="1">
    <source>
        <dbReference type="ARBA" id="ARBA00004141"/>
    </source>
</evidence>
<keyword evidence="3 6" id="KW-0812">Transmembrane</keyword>
<dbReference type="Pfam" id="PF07690">
    <property type="entry name" value="MFS_1"/>
    <property type="match status" value="1"/>
</dbReference>
<dbReference type="PROSITE" id="PS50850">
    <property type="entry name" value="MFS"/>
    <property type="match status" value="1"/>
</dbReference>
<feature type="transmembrane region" description="Helical" evidence="6">
    <location>
        <begin position="253"/>
        <end position="273"/>
    </location>
</feature>
<feature type="transmembrane region" description="Helical" evidence="6">
    <location>
        <begin position="116"/>
        <end position="136"/>
    </location>
</feature>
<evidence type="ECO:0000259" key="7">
    <source>
        <dbReference type="PROSITE" id="PS50850"/>
    </source>
</evidence>
<name>A0AAN6IH92_9EURO</name>
<feature type="transmembrane region" description="Helical" evidence="6">
    <location>
        <begin position="80"/>
        <end position="104"/>
    </location>
</feature>
<feature type="transmembrane region" description="Helical" evidence="6">
    <location>
        <begin position="215"/>
        <end position="241"/>
    </location>
</feature>
<evidence type="ECO:0000256" key="3">
    <source>
        <dbReference type="ARBA" id="ARBA00022692"/>
    </source>
</evidence>
<feature type="transmembrane region" description="Helical" evidence="6">
    <location>
        <begin position="55"/>
        <end position="74"/>
    </location>
</feature>
<feature type="transmembrane region" description="Helical" evidence="6">
    <location>
        <begin position="374"/>
        <end position="395"/>
    </location>
</feature>
<evidence type="ECO:0000313" key="8">
    <source>
        <dbReference type="EMBL" id="KAI1617393.1"/>
    </source>
</evidence>
<keyword evidence="5 6" id="KW-0472">Membrane</keyword>
<keyword evidence="4 6" id="KW-1133">Transmembrane helix</keyword>
<evidence type="ECO:0000256" key="5">
    <source>
        <dbReference type="ARBA" id="ARBA00023136"/>
    </source>
</evidence>
<dbReference type="InterPro" id="IPR020846">
    <property type="entry name" value="MFS_dom"/>
</dbReference>
<proteinExistence type="predicted"/>
<dbReference type="PANTHER" id="PTHR43791">
    <property type="entry name" value="PERMEASE-RELATED"/>
    <property type="match status" value="1"/>
</dbReference>
<feature type="transmembrane region" description="Helical" evidence="6">
    <location>
        <begin position="285"/>
        <end position="303"/>
    </location>
</feature>
<dbReference type="SUPFAM" id="SSF103473">
    <property type="entry name" value="MFS general substrate transporter"/>
    <property type="match status" value="1"/>
</dbReference>